<dbReference type="InterPro" id="IPR050126">
    <property type="entry name" value="Ap4A_hydrolase"/>
</dbReference>
<dbReference type="GO" id="GO:0016301">
    <property type="term" value="F:kinase activity"/>
    <property type="evidence" value="ECO:0007669"/>
    <property type="project" value="UniProtKB-KW"/>
</dbReference>
<evidence type="ECO:0000259" key="2">
    <source>
        <dbReference type="Pfam" id="PF16542"/>
    </source>
</evidence>
<dbReference type="Gene3D" id="3.60.21.10">
    <property type="match status" value="1"/>
</dbReference>
<dbReference type="Pfam" id="PF16542">
    <property type="entry name" value="PNKP_ligase"/>
    <property type="match status" value="1"/>
</dbReference>
<dbReference type="RefSeq" id="WP_220202211.1">
    <property type="nucleotide sequence ID" value="NZ_BNJK01000001.1"/>
</dbReference>
<dbReference type="InterPro" id="IPR006186">
    <property type="entry name" value="Ser/Thr-sp_prot-phosphatase"/>
</dbReference>
<feature type="domain" description="Calcineurin-like phosphoesterase" evidence="1">
    <location>
        <begin position="181"/>
        <end position="378"/>
    </location>
</feature>
<dbReference type="EMBL" id="BNJK01000001">
    <property type="protein sequence ID" value="GHO91311.1"/>
    <property type="molecule type" value="Genomic_DNA"/>
</dbReference>
<feature type="domain" description="Polynucleotide kinase-phosphatase ligase" evidence="2">
    <location>
        <begin position="473"/>
        <end position="850"/>
    </location>
</feature>
<sequence length="855" mass="95882">MKITIPELSLVVLIGPSGSGKSTFARTHFKPTEVLSSDTYRGLVSDDENDQSATKDAFAVLHFIAAKRLAAGKLTVVDATNVQPEDRKPLIALAREYHALTTAIIFNLPEAICHTRNQQRPDRDFGPHVVRRQAAQMHRSLAGLRREGFHATYVLTTLQEVEEAKVERQPLWCNLKHEHGPFDIIGDVHGCYDELCALLEQLGYGIETREKPDGQGKVWHPEGRKVIFLGDLVDRGSDSPGVLRLVMDMVAGGQALCVPGNHDMKLLKKLQGKKVSITHGLAETLAQMESQPLAFRSQVEQFLDALVSHYVLDDGKLVVAHAGMKETMQGRGSRAVRDFALYGETTGETDEFGLPVRYNWAAEYRGRAMVVYGHTPVPEPEWLNRTLNIDTGCVFGGQLTALRYPEKELVSVPTKRVYCEPARPLTVPQEQRPRLTAQQQHDDLLDIEDVTGKRLLTTRLQRTITIRQENASAALEVMSRFAADPRWLIYLPPTMSPCETSQEPGMLEHPAEAFAYYRQEGIAQVICEEKHMGSRVVVIVCRNEDAARRCFGTMGQGCGICYTRTGRRFFDDAALEAALLERVRIACERAGWWERFATDWLCLDAELMPWSVKAQSLLLQQYAAVGAAAHTVLDDAVAALTQAAQHKSEAEALREIYCQRQQLARQYVTAYRRYCWHVSSIDDLRLAPFHLLATQDAVHTDKPHIWHMERLSELCRADEALLLATACKVITVNDDESVAEGIAWWRELTDHGGEGMVVKPADFIAHGKHGLLQPAVKCRGREYLRIIYGPTYDLPENLARLRQRSLSGKRSLARREFALGIEALERFVAGEPLRRVHECVFGVLALESEPVDPRL</sequence>
<dbReference type="CDD" id="cd07423">
    <property type="entry name" value="MPP_Prp_like"/>
    <property type="match status" value="1"/>
</dbReference>
<dbReference type="AlphaFoldDB" id="A0A8J3IKN8"/>
<dbReference type="GO" id="GO:0016791">
    <property type="term" value="F:phosphatase activity"/>
    <property type="evidence" value="ECO:0007669"/>
    <property type="project" value="TreeGrafter"/>
</dbReference>
<dbReference type="InterPro" id="IPR032380">
    <property type="entry name" value="PNKP_ligase_dom"/>
</dbReference>
<dbReference type="SUPFAM" id="SSF56300">
    <property type="entry name" value="Metallo-dependent phosphatases"/>
    <property type="match status" value="1"/>
</dbReference>
<dbReference type="PRINTS" id="PR00114">
    <property type="entry name" value="STPHPHTASE"/>
</dbReference>
<dbReference type="Pfam" id="PF13671">
    <property type="entry name" value="AAA_33"/>
    <property type="match status" value="1"/>
</dbReference>
<dbReference type="SUPFAM" id="SSF52540">
    <property type="entry name" value="P-loop containing nucleoside triphosphate hydrolases"/>
    <property type="match status" value="1"/>
</dbReference>
<keyword evidence="3" id="KW-0418">Kinase</keyword>
<organism evidence="3 4">
    <name type="scientific">Reticulibacter mediterranei</name>
    <dbReference type="NCBI Taxonomy" id="2778369"/>
    <lineage>
        <taxon>Bacteria</taxon>
        <taxon>Bacillati</taxon>
        <taxon>Chloroflexota</taxon>
        <taxon>Ktedonobacteria</taxon>
        <taxon>Ktedonobacterales</taxon>
        <taxon>Reticulibacteraceae</taxon>
        <taxon>Reticulibacter</taxon>
    </lineage>
</organism>
<dbReference type="InterPro" id="IPR029052">
    <property type="entry name" value="Metallo-depent_PP-like"/>
</dbReference>
<comment type="caution">
    <text evidence="3">The sequence shown here is derived from an EMBL/GenBank/DDBJ whole genome shotgun (WGS) entry which is preliminary data.</text>
</comment>
<evidence type="ECO:0000259" key="1">
    <source>
        <dbReference type="Pfam" id="PF00149"/>
    </source>
</evidence>
<dbReference type="Pfam" id="PF00149">
    <property type="entry name" value="Metallophos"/>
    <property type="match status" value="1"/>
</dbReference>
<dbReference type="Proteomes" id="UP000597444">
    <property type="component" value="Unassembled WGS sequence"/>
</dbReference>
<dbReference type="Gene3D" id="3.40.50.300">
    <property type="entry name" value="P-loop containing nucleotide triphosphate hydrolases"/>
    <property type="match status" value="1"/>
</dbReference>
<dbReference type="InterPro" id="IPR041780">
    <property type="entry name" value="MPP_PrpE-like"/>
</dbReference>
<proteinExistence type="predicted"/>
<keyword evidence="4" id="KW-1185">Reference proteome</keyword>
<evidence type="ECO:0000313" key="3">
    <source>
        <dbReference type="EMBL" id="GHO91311.1"/>
    </source>
</evidence>
<dbReference type="SUPFAM" id="SSF56091">
    <property type="entry name" value="DNA ligase/mRNA capping enzyme, catalytic domain"/>
    <property type="match status" value="1"/>
</dbReference>
<dbReference type="InterPro" id="IPR004843">
    <property type="entry name" value="Calcineurin-like_PHP"/>
</dbReference>
<reference evidence="3" key="1">
    <citation type="submission" date="2020-10" db="EMBL/GenBank/DDBJ databases">
        <title>Taxonomic study of unclassified bacteria belonging to the class Ktedonobacteria.</title>
        <authorList>
            <person name="Yabe S."/>
            <person name="Wang C.M."/>
            <person name="Zheng Y."/>
            <person name="Sakai Y."/>
            <person name="Cavaletti L."/>
            <person name="Monciardini P."/>
            <person name="Donadio S."/>
        </authorList>
    </citation>
    <scope>NUCLEOTIDE SEQUENCE</scope>
    <source>
        <strain evidence="3">ID150040</strain>
    </source>
</reference>
<dbReference type="Gene3D" id="3.30.470.30">
    <property type="entry name" value="DNA ligase/mRNA capping enzyme"/>
    <property type="match status" value="2"/>
</dbReference>
<name>A0A8J3IKN8_9CHLR</name>
<gene>
    <name evidence="3" type="ORF">KSF_013590</name>
</gene>
<dbReference type="InterPro" id="IPR027417">
    <property type="entry name" value="P-loop_NTPase"/>
</dbReference>
<protein>
    <submittedName>
        <fullName evidence="3">Polynucleotide kinase-phosphatase</fullName>
    </submittedName>
</protein>
<evidence type="ECO:0000313" key="4">
    <source>
        <dbReference type="Proteomes" id="UP000597444"/>
    </source>
</evidence>
<dbReference type="GO" id="GO:0005737">
    <property type="term" value="C:cytoplasm"/>
    <property type="evidence" value="ECO:0007669"/>
    <property type="project" value="TreeGrafter"/>
</dbReference>
<keyword evidence="3" id="KW-0808">Transferase</keyword>
<dbReference type="PANTHER" id="PTHR42850">
    <property type="entry name" value="METALLOPHOSPHOESTERASE"/>
    <property type="match status" value="1"/>
</dbReference>
<dbReference type="PANTHER" id="PTHR42850:SF7">
    <property type="entry name" value="BIS(5'-NUCLEOSYL)-TETRAPHOSPHATASE PRPE [ASYMMETRICAL]"/>
    <property type="match status" value="1"/>
</dbReference>
<dbReference type="InterPro" id="IPR024028">
    <property type="entry name" value="PNKP_bac"/>
</dbReference>
<accession>A0A8J3IKN8</accession>
<dbReference type="NCBIfam" id="TIGR04075">
    <property type="entry name" value="bacter_Pnkp"/>
    <property type="match status" value="1"/>
</dbReference>